<dbReference type="Proteomes" id="UP001498398">
    <property type="component" value="Unassembled WGS sequence"/>
</dbReference>
<proteinExistence type="predicted"/>
<name>A0ABR1JPK0_9AGAR</name>
<gene>
    <name evidence="1" type="ORF">VKT23_007788</name>
</gene>
<keyword evidence="2" id="KW-1185">Reference proteome</keyword>
<accession>A0ABR1JPK0</accession>
<dbReference type="Gene3D" id="3.40.50.1000">
    <property type="entry name" value="HAD superfamily/HAD-like"/>
    <property type="match status" value="1"/>
</dbReference>
<dbReference type="Pfam" id="PF12689">
    <property type="entry name" value="Acid_PPase"/>
    <property type="match status" value="1"/>
</dbReference>
<organism evidence="1 2">
    <name type="scientific">Marasmiellus scandens</name>
    <dbReference type="NCBI Taxonomy" id="2682957"/>
    <lineage>
        <taxon>Eukaryota</taxon>
        <taxon>Fungi</taxon>
        <taxon>Dikarya</taxon>
        <taxon>Basidiomycota</taxon>
        <taxon>Agaricomycotina</taxon>
        <taxon>Agaricomycetes</taxon>
        <taxon>Agaricomycetidae</taxon>
        <taxon>Agaricales</taxon>
        <taxon>Marasmiineae</taxon>
        <taxon>Omphalotaceae</taxon>
        <taxon>Marasmiellus</taxon>
    </lineage>
</organism>
<dbReference type="PANTHER" id="PTHR17901:SF14">
    <property type="entry name" value="MAGNESIUM-DEPENDENT PHOSPHATASE 1"/>
    <property type="match status" value="1"/>
</dbReference>
<dbReference type="EMBL" id="JBANRG010000011">
    <property type="protein sequence ID" value="KAK7462184.1"/>
    <property type="molecule type" value="Genomic_DNA"/>
</dbReference>
<evidence type="ECO:0000313" key="2">
    <source>
        <dbReference type="Proteomes" id="UP001498398"/>
    </source>
</evidence>
<dbReference type="PANTHER" id="PTHR17901">
    <property type="entry name" value="MAGNESIUM-DEPENDENT PHOSPHATASE 1 MDP1"/>
    <property type="match status" value="1"/>
</dbReference>
<sequence>MSYPKLVALDTDWTIFWGWLDQNTWGKGSGAYNPVEDNITKSDYWEVHDQSNPNNKCGMYADIPRIIPDILKNGAQIAIVSRNKNKAMCDRALWYMRVPDENGVQKPLIDLVKFDEVYDADKIVHFNAIRDWTGYSYYDMILFDDEAINNTVEMMLGVTFQVSRDQKGLTWDNYQQGLAMWRRNKSLMSPFLGNNLDLYPNKRFLGYSGMDIGTIEALEKGWRRRDRQEEARWGYAMYVADDPAVARYFSGWIKHAFGGASAKTFVCQIWARDGAIWDSSPKIWIPETDPGTDVVNWDPFRIAWSQEDRDRRIAERYGVQKPYTLFARHGNMGGDFPVPNNARFNEMVIYGQLQEALLVTIRMSDQHVTSDIQSGNHIRYEQLLNAWNITVPPETWEDFRRHGETWIRR</sequence>
<comment type="caution">
    <text evidence="1">The sequence shown here is derived from an EMBL/GenBank/DDBJ whole genome shotgun (WGS) entry which is preliminary data.</text>
</comment>
<reference evidence="1 2" key="1">
    <citation type="submission" date="2024-01" db="EMBL/GenBank/DDBJ databases">
        <title>A draft genome for the cacao thread blight pathogen Marasmiellus scandens.</title>
        <authorList>
            <person name="Baruah I.K."/>
            <person name="Leung J."/>
            <person name="Bukari Y."/>
            <person name="Amoako-Attah I."/>
            <person name="Meinhardt L.W."/>
            <person name="Bailey B.A."/>
            <person name="Cohen S.P."/>
        </authorList>
    </citation>
    <scope>NUCLEOTIDE SEQUENCE [LARGE SCALE GENOMIC DNA]</scope>
    <source>
        <strain evidence="1 2">GH-19</strain>
    </source>
</reference>
<protein>
    <submittedName>
        <fullName evidence="1">Uncharacterized protein</fullName>
    </submittedName>
</protein>
<dbReference type="InterPro" id="IPR010036">
    <property type="entry name" value="MDP_1_eu_arc"/>
</dbReference>
<dbReference type="InterPro" id="IPR023214">
    <property type="entry name" value="HAD_sf"/>
</dbReference>
<evidence type="ECO:0000313" key="1">
    <source>
        <dbReference type="EMBL" id="KAK7462184.1"/>
    </source>
</evidence>